<sequence length="93" mass="10777">MKCENRHDQLNNILPAKCLAGEQKRIVTVDYGYEKDELKLCVKCAGAVKRDAEKHGYTVTVAELKKEARYDVTNQGDYYDRMDSIRREDAFDE</sequence>
<accession>A0A0F9X4M5</accession>
<name>A0A0F9X4M5_9ZZZZ</name>
<organism evidence="1">
    <name type="scientific">marine sediment metagenome</name>
    <dbReference type="NCBI Taxonomy" id="412755"/>
    <lineage>
        <taxon>unclassified sequences</taxon>
        <taxon>metagenomes</taxon>
        <taxon>ecological metagenomes</taxon>
    </lineage>
</organism>
<gene>
    <name evidence="1" type="ORF">LCGC14_0195990</name>
</gene>
<reference evidence="1" key="1">
    <citation type="journal article" date="2015" name="Nature">
        <title>Complex archaea that bridge the gap between prokaryotes and eukaryotes.</title>
        <authorList>
            <person name="Spang A."/>
            <person name="Saw J.H."/>
            <person name="Jorgensen S.L."/>
            <person name="Zaremba-Niedzwiedzka K."/>
            <person name="Martijn J."/>
            <person name="Lind A.E."/>
            <person name="van Eijk R."/>
            <person name="Schleper C."/>
            <person name="Guy L."/>
            <person name="Ettema T.J."/>
        </authorList>
    </citation>
    <scope>NUCLEOTIDE SEQUENCE</scope>
</reference>
<protein>
    <submittedName>
        <fullName evidence="1">Uncharacterized protein</fullName>
    </submittedName>
</protein>
<comment type="caution">
    <text evidence="1">The sequence shown here is derived from an EMBL/GenBank/DDBJ whole genome shotgun (WGS) entry which is preliminary data.</text>
</comment>
<evidence type="ECO:0000313" key="1">
    <source>
        <dbReference type="EMBL" id="KKN93766.1"/>
    </source>
</evidence>
<dbReference type="EMBL" id="LAZR01000084">
    <property type="protein sequence ID" value="KKN93766.1"/>
    <property type="molecule type" value="Genomic_DNA"/>
</dbReference>
<proteinExistence type="predicted"/>
<dbReference type="AlphaFoldDB" id="A0A0F9X4M5"/>